<comment type="caution">
    <text evidence="2">The sequence shown here is derived from an EMBL/GenBank/DDBJ whole genome shotgun (WGS) entry which is preliminary data.</text>
</comment>
<organism evidence="2 3">
    <name type="scientific">Caerostris darwini</name>
    <dbReference type="NCBI Taxonomy" id="1538125"/>
    <lineage>
        <taxon>Eukaryota</taxon>
        <taxon>Metazoa</taxon>
        <taxon>Ecdysozoa</taxon>
        <taxon>Arthropoda</taxon>
        <taxon>Chelicerata</taxon>
        <taxon>Arachnida</taxon>
        <taxon>Araneae</taxon>
        <taxon>Araneomorphae</taxon>
        <taxon>Entelegynae</taxon>
        <taxon>Araneoidea</taxon>
        <taxon>Araneidae</taxon>
        <taxon>Caerostris</taxon>
    </lineage>
</organism>
<gene>
    <name evidence="2" type="primary">AVEN_90650_1</name>
    <name evidence="2" type="ORF">CDAR_193811</name>
</gene>
<accession>A0AAV4UNZ2</accession>
<evidence type="ECO:0000313" key="2">
    <source>
        <dbReference type="EMBL" id="GIY59606.1"/>
    </source>
</evidence>
<protein>
    <submittedName>
        <fullName evidence="2">Uncharacterized protein</fullName>
    </submittedName>
</protein>
<evidence type="ECO:0000256" key="1">
    <source>
        <dbReference type="SAM" id="MobiDB-lite"/>
    </source>
</evidence>
<proteinExistence type="predicted"/>
<dbReference type="EMBL" id="BPLQ01011684">
    <property type="protein sequence ID" value="GIY59606.1"/>
    <property type="molecule type" value="Genomic_DNA"/>
</dbReference>
<feature type="region of interest" description="Disordered" evidence="1">
    <location>
        <begin position="233"/>
        <end position="258"/>
    </location>
</feature>
<sequence length="413" mass="46184">MIANKKKKCSKPTPAPKPDYYFSSVPVYKEVVVKGSPDFSGAGGYKQSYGDGHKYSTSYGDGHLKVYSENPPVKQEYGAGTPYQDHEHAEPPKTHYVVEAPKAYKGTNYEGQTPQGHHKGSSYETQVPQGHYKGSSQEEHVPQGHYKGSSQEEHVPQGHYKGSSQEVHVPQGHYKGSSHEEHIPQGHYKGSTLSLPQGHYKGSSHEEHAPQGHYEGSSYEDQAPQVHYKGTSYEAAPDGYYKETDYRQPPTQKKRKCKKKIYPKNHSFIKAVSGYQISDHVPPHVQQDIYQSNHKGHVSHVAVPAQVAPGHTYAEISAAHQAKHAPKAYDSKEYADLGQQQYQQQGDYSQDYLDDSLPAYKYPPTRYVDRSGLVGEIEPTSYAGYGTSFYGDSYAKVVYQPKNLKISIRTYSH</sequence>
<reference evidence="2 3" key="1">
    <citation type="submission" date="2021-06" db="EMBL/GenBank/DDBJ databases">
        <title>Caerostris darwini draft genome.</title>
        <authorList>
            <person name="Kono N."/>
            <person name="Arakawa K."/>
        </authorList>
    </citation>
    <scope>NUCLEOTIDE SEQUENCE [LARGE SCALE GENOMIC DNA]</scope>
</reference>
<feature type="region of interest" description="Disordered" evidence="1">
    <location>
        <begin position="104"/>
        <end position="221"/>
    </location>
</feature>
<feature type="region of interest" description="Disordered" evidence="1">
    <location>
        <begin position="66"/>
        <end position="91"/>
    </location>
</feature>
<dbReference type="Proteomes" id="UP001054837">
    <property type="component" value="Unassembled WGS sequence"/>
</dbReference>
<dbReference type="AlphaFoldDB" id="A0AAV4UNZ2"/>
<name>A0AAV4UNZ2_9ARAC</name>
<keyword evidence="3" id="KW-1185">Reference proteome</keyword>
<evidence type="ECO:0000313" key="3">
    <source>
        <dbReference type="Proteomes" id="UP001054837"/>
    </source>
</evidence>